<feature type="region of interest" description="Disordered" evidence="1">
    <location>
        <begin position="37"/>
        <end position="61"/>
    </location>
</feature>
<dbReference type="Proteomes" id="UP000488956">
    <property type="component" value="Unassembled WGS sequence"/>
</dbReference>
<gene>
    <name evidence="2" type="ORF">PF010_g11924</name>
</gene>
<feature type="compositionally biased region" description="Polar residues" evidence="1">
    <location>
        <begin position="47"/>
        <end position="61"/>
    </location>
</feature>
<comment type="caution">
    <text evidence="2">The sequence shown here is derived from an EMBL/GenBank/DDBJ whole genome shotgun (WGS) entry which is preliminary data.</text>
</comment>
<reference evidence="2 3" key="1">
    <citation type="submission" date="2018-09" db="EMBL/GenBank/DDBJ databases">
        <title>Genomic investigation of the strawberry pathogen Phytophthora fragariae indicates pathogenicity is determined by transcriptional variation in three key races.</title>
        <authorList>
            <person name="Adams T.M."/>
            <person name="Armitage A.D."/>
            <person name="Sobczyk M.K."/>
            <person name="Bates H.J."/>
            <person name="Dunwell J.M."/>
            <person name="Nellist C.F."/>
            <person name="Harrison R.J."/>
        </authorList>
    </citation>
    <scope>NUCLEOTIDE SEQUENCE [LARGE SCALE GENOMIC DNA]</scope>
    <source>
        <strain evidence="2 3">ONT-3</strain>
    </source>
</reference>
<evidence type="ECO:0000313" key="2">
    <source>
        <dbReference type="EMBL" id="KAE9108388.1"/>
    </source>
</evidence>
<dbReference type="EMBL" id="QXFX01000650">
    <property type="protein sequence ID" value="KAE9108388.1"/>
    <property type="molecule type" value="Genomic_DNA"/>
</dbReference>
<proteinExistence type="predicted"/>
<evidence type="ECO:0000313" key="3">
    <source>
        <dbReference type="Proteomes" id="UP000488956"/>
    </source>
</evidence>
<dbReference type="AlphaFoldDB" id="A0A6G0L483"/>
<name>A0A6G0L483_9STRA</name>
<protein>
    <submittedName>
        <fullName evidence="2">Uncharacterized protein</fullName>
    </submittedName>
</protein>
<evidence type="ECO:0000256" key="1">
    <source>
        <dbReference type="SAM" id="MobiDB-lite"/>
    </source>
</evidence>
<sequence>MFQFTMMCSRTNTHKRSNSPGAKLVMDMMLAGSDLMKDCKTGDGESILSSDSSTGSPQGGV</sequence>
<organism evidence="2 3">
    <name type="scientific">Phytophthora fragariae</name>
    <dbReference type="NCBI Taxonomy" id="53985"/>
    <lineage>
        <taxon>Eukaryota</taxon>
        <taxon>Sar</taxon>
        <taxon>Stramenopiles</taxon>
        <taxon>Oomycota</taxon>
        <taxon>Peronosporomycetes</taxon>
        <taxon>Peronosporales</taxon>
        <taxon>Peronosporaceae</taxon>
        <taxon>Phytophthora</taxon>
    </lineage>
</organism>
<accession>A0A6G0L483</accession>